<evidence type="ECO:0008006" key="3">
    <source>
        <dbReference type="Google" id="ProtNLM"/>
    </source>
</evidence>
<evidence type="ECO:0000313" key="2">
    <source>
        <dbReference type="Proteomes" id="UP001170717"/>
    </source>
</evidence>
<dbReference type="GeneID" id="83260146"/>
<dbReference type="RefSeq" id="WP_171008976.1">
    <property type="nucleotide sequence ID" value="NZ_CANLMS010000005.1"/>
</dbReference>
<reference evidence="1" key="1">
    <citation type="submission" date="2023-07" db="EMBL/GenBank/DDBJ databases">
        <title>Genome content predicts the carbon catabolic preferences of heterotrophic bacteria.</title>
        <authorList>
            <person name="Gralka M."/>
        </authorList>
    </citation>
    <scope>NUCLEOTIDE SEQUENCE</scope>
    <source>
        <strain evidence="1">F2M12</strain>
    </source>
</reference>
<comment type="caution">
    <text evidence="1">The sequence shown here is derived from an EMBL/GenBank/DDBJ whole genome shotgun (WGS) entry which is preliminary data.</text>
</comment>
<proteinExistence type="predicted"/>
<evidence type="ECO:0000313" key="1">
    <source>
        <dbReference type="EMBL" id="MDO6576709.1"/>
    </source>
</evidence>
<dbReference type="Pfam" id="PF20420">
    <property type="entry name" value="DUF6702"/>
    <property type="match status" value="1"/>
</dbReference>
<organism evidence="1 2">
    <name type="scientific">Alteromonas stellipolaris</name>
    <dbReference type="NCBI Taxonomy" id="233316"/>
    <lineage>
        <taxon>Bacteria</taxon>
        <taxon>Pseudomonadati</taxon>
        <taxon>Pseudomonadota</taxon>
        <taxon>Gammaproteobacteria</taxon>
        <taxon>Alteromonadales</taxon>
        <taxon>Alteromonadaceae</taxon>
        <taxon>Alteromonas/Salinimonas group</taxon>
        <taxon>Alteromonas</taxon>
    </lineage>
</organism>
<accession>A0AAW7YWE2</accession>
<protein>
    <recommendedName>
        <fullName evidence="3">Orphan protein</fullName>
    </recommendedName>
</protein>
<gene>
    <name evidence="1" type="ORF">Q4527_04865</name>
</gene>
<dbReference type="EMBL" id="JAUOQI010000003">
    <property type="protein sequence ID" value="MDO6576709.1"/>
    <property type="molecule type" value="Genomic_DNA"/>
</dbReference>
<sequence length="187" mass="21064">MTIKVMPFQLSAKNHKQGLTALLVAVFLCTGLFSTWANAHQVKAAITTVLFNPRTQNIEVMHRFNLHDAEHAVKVLFDKHADIMEEEKTQQAFADYVSNHFALLNGEEKSLDLGLVGFELDGNHFWVYQETAQPPALDGLMIRHDALRDLWPTQVNTLNVEGNGPLKTLTFTDNVTLLEVEFSGDHH</sequence>
<dbReference type="Proteomes" id="UP001170717">
    <property type="component" value="Unassembled WGS sequence"/>
</dbReference>
<dbReference type="AlphaFoldDB" id="A0AAW7YWE2"/>
<name>A0AAW7YWE2_9ALTE</name>
<dbReference type="InterPro" id="IPR046525">
    <property type="entry name" value="DUF6702"/>
</dbReference>